<reference evidence="3" key="1">
    <citation type="submission" date="2011-11" db="EMBL/GenBank/DDBJ databases">
        <title>Complete sequence of Paenibacillus terrae HPL-003.</title>
        <authorList>
            <person name="Shin S.H."/>
            <person name="Kim S."/>
            <person name="Kim J.Y."/>
        </authorList>
    </citation>
    <scope>NUCLEOTIDE SEQUENCE [LARGE SCALE GENOMIC DNA]</scope>
    <source>
        <strain evidence="3">HPL-003</strain>
    </source>
</reference>
<dbReference type="eggNOG" id="ENOG5033GF2">
    <property type="taxonomic scope" value="Bacteria"/>
</dbReference>
<evidence type="ECO:0000313" key="3">
    <source>
        <dbReference type="Proteomes" id="UP000005876"/>
    </source>
</evidence>
<dbReference type="AlphaFoldDB" id="G7W3W1"/>
<dbReference type="InterPro" id="IPR041420">
    <property type="entry name" value="PBECR4"/>
</dbReference>
<protein>
    <recommendedName>
        <fullName evidence="1">Phage-Barnase-EndoU-ColicinE5/D-RelE like nuclease 4 domain-containing protein</fullName>
    </recommendedName>
</protein>
<dbReference type="KEGG" id="pta:HPL003_09800"/>
<reference key="2">
    <citation type="submission" date="2011-11" db="EMBL/GenBank/DDBJ databases">
        <authorList>
            <person name="Shin S.H."/>
            <person name="Kim S."/>
            <person name="Kim J.Y."/>
        </authorList>
    </citation>
    <scope>NUCLEOTIDE SEQUENCE</scope>
    <source>
        <strain>HPL-003</strain>
    </source>
</reference>
<dbReference type="RefSeq" id="WP_014279454.1">
    <property type="nucleotide sequence ID" value="NC_016641.1"/>
</dbReference>
<gene>
    <name evidence="2" type="ordered locus">HPL003_09800</name>
</gene>
<dbReference type="EMBL" id="CP003107">
    <property type="protein sequence ID" value="AET58721.1"/>
    <property type="molecule type" value="Genomic_DNA"/>
</dbReference>
<evidence type="ECO:0000313" key="2">
    <source>
        <dbReference type="EMBL" id="AET58721.1"/>
    </source>
</evidence>
<evidence type="ECO:0000259" key="1">
    <source>
        <dbReference type="Pfam" id="PF18813"/>
    </source>
</evidence>
<dbReference type="OrthoDB" id="2969511at2"/>
<dbReference type="Proteomes" id="UP000005876">
    <property type="component" value="Chromosome"/>
</dbReference>
<name>G7W3W1_PAETH</name>
<proteinExistence type="predicted"/>
<feature type="domain" description="Phage-Barnase-EndoU-ColicinE5/D-RelE like nuclease 4" evidence="1">
    <location>
        <begin position="28"/>
        <end position="174"/>
    </location>
</feature>
<reference evidence="2 3" key="3">
    <citation type="journal article" date="2012" name="J. Bacteriol.">
        <title>Genome Sequence of Paenibacillus terrae HPL-003, a Xylanase-Producing Bacterium Isolated from Soil Found in Forest Residue.</title>
        <authorList>
            <person name="Shin S.H."/>
            <person name="Kim S."/>
            <person name="Kim J.Y."/>
            <person name="Song H.Y."/>
            <person name="Cho S.J."/>
            <person name="Kim D.R."/>
            <person name="Lee K.I."/>
            <person name="Lim H.K."/>
            <person name="Park N.J."/>
            <person name="Hwang I.T."/>
            <person name="Yang K.S."/>
        </authorList>
    </citation>
    <scope>NUCLEOTIDE SEQUENCE [LARGE SCALE GENOMIC DNA]</scope>
    <source>
        <strain evidence="2 3">HPL-003</strain>
    </source>
</reference>
<dbReference type="HOGENOM" id="CLU_1494854_0_0_9"/>
<accession>G7W3W1</accession>
<sequence length="180" mass="21033">MLDLTTLLSLNKKPNFADIDLPVLRELFYKELYPYTFEFILSTGETITLKFDLNKFCHLVGIEKTAKQQRTLRGRQLKEYKGMRGLNNIFKGVLNKASIRNLGVNLNPMKDKMLHFYFLPRLMNTSSLMIKYVPSTTSALSCEFFIYDLHSPDNAYIQLGLQKEWHGKWYYPESFLVNIG</sequence>
<organism evidence="2 3">
    <name type="scientific">Paenibacillus terrae (strain HPL-003)</name>
    <dbReference type="NCBI Taxonomy" id="985665"/>
    <lineage>
        <taxon>Bacteria</taxon>
        <taxon>Bacillati</taxon>
        <taxon>Bacillota</taxon>
        <taxon>Bacilli</taxon>
        <taxon>Bacillales</taxon>
        <taxon>Paenibacillaceae</taxon>
        <taxon>Paenibacillus</taxon>
    </lineage>
</organism>
<dbReference type="Pfam" id="PF18813">
    <property type="entry name" value="PBECR4"/>
    <property type="match status" value="1"/>
</dbReference>